<proteinExistence type="inferred from homology"/>
<dbReference type="Gene3D" id="3.40.50.720">
    <property type="entry name" value="NAD(P)-binding Rossmann-like Domain"/>
    <property type="match status" value="1"/>
</dbReference>
<dbReference type="Pfam" id="PF13561">
    <property type="entry name" value="adh_short_C2"/>
    <property type="match status" value="1"/>
</dbReference>
<accession>A0ABR4JBP8</accession>
<keyword evidence="4" id="KW-1185">Reference proteome</keyword>
<comment type="similarity">
    <text evidence="1">Belongs to the short-chain dehydrogenases/reductases (SDR) family.</text>
</comment>
<dbReference type="InterPro" id="IPR002347">
    <property type="entry name" value="SDR_fam"/>
</dbReference>
<keyword evidence="2" id="KW-0560">Oxidoreductase</keyword>
<name>A0ABR4JBP8_9EURO</name>
<evidence type="ECO:0000313" key="3">
    <source>
        <dbReference type="EMBL" id="KAL2837435.1"/>
    </source>
</evidence>
<dbReference type="RefSeq" id="XP_070892537.1">
    <property type="nucleotide sequence ID" value="XM_071047350.1"/>
</dbReference>
<organism evidence="3 4">
    <name type="scientific">Aspergillus pseudodeflectus</name>
    <dbReference type="NCBI Taxonomy" id="176178"/>
    <lineage>
        <taxon>Eukaryota</taxon>
        <taxon>Fungi</taxon>
        <taxon>Dikarya</taxon>
        <taxon>Ascomycota</taxon>
        <taxon>Pezizomycotina</taxon>
        <taxon>Eurotiomycetes</taxon>
        <taxon>Eurotiomycetidae</taxon>
        <taxon>Eurotiales</taxon>
        <taxon>Aspergillaceae</taxon>
        <taxon>Aspergillus</taxon>
        <taxon>Aspergillus subgen. Nidulantes</taxon>
    </lineage>
</organism>
<comment type="caution">
    <text evidence="3">The sequence shown here is derived from an EMBL/GenBank/DDBJ whole genome shotgun (WGS) entry which is preliminary data.</text>
</comment>
<reference evidence="3 4" key="1">
    <citation type="submission" date="2024-07" db="EMBL/GenBank/DDBJ databases">
        <title>Section-level genome sequencing and comparative genomics of Aspergillus sections Usti and Cavernicolus.</title>
        <authorList>
            <consortium name="Lawrence Berkeley National Laboratory"/>
            <person name="Nybo J.L."/>
            <person name="Vesth T.C."/>
            <person name="Theobald S."/>
            <person name="Frisvad J.C."/>
            <person name="Larsen T.O."/>
            <person name="Kjaerboelling I."/>
            <person name="Rothschild-Mancinelli K."/>
            <person name="Lyhne E.K."/>
            <person name="Kogle M.E."/>
            <person name="Barry K."/>
            <person name="Clum A."/>
            <person name="Na H."/>
            <person name="Ledsgaard L."/>
            <person name="Lin J."/>
            <person name="Lipzen A."/>
            <person name="Kuo A."/>
            <person name="Riley R."/>
            <person name="Mondo S."/>
            <person name="LaButti K."/>
            <person name="Haridas S."/>
            <person name="Pangalinan J."/>
            <person name="Salamov A.A."/>
            <person name="Simmons B.A."/>
            <person name="Magnuson J.K."/>
            <person name="Chen J."/>
            <person name="Drula E."/>
            <person name="Henrissat B."/>
            <person name="Wiebenga A."/>
            <person name="Lubbers R.J."/>
            <person name="Gomes A.C."/>
            <person name="Macurrencykelacurrency M.R."/>
            <person name="Stajich J."/>
            <person name="Grigoriev I.V."/>
            <person name="Mortensen U.H."/>
            <person name="De vries R.P."/>
            <person name="Baker S.E."/>
            <person name="Andersen M.R."/>
        </authorList>
    </citation>
    <scope>NUCLEOTIDE SEQUENCE [LARGE SCALE GENOMIC DNA]</scope>
    <source>
        <strain evidence="3 4">CBS 756.74</strain>
    </source>
</reference>
<dbReference type="EMBL" id="JBFXLR010000097">
    <property type="protein sequence ID" value="KAL2837435.1"/>
    <property type="molecule type" value="Genomic_DNA"/>
</dbReference>
<dbReference type="Proteomes" id="UP001610444">
    <property type="component" value="Unassembled WGS sequence"/>
</dbReference>
<dbReference type="InterPro" id="IPR036291">
    <property type="entry name" value="NAD(P)-bd_dom_sf"/>
</dbReference>
<protein>
    <submittedName>
        <fullName evidence="3">Short-chain dehydrogenase</fullName>
    </submittedName>
</protein>
<sequence length="233" mass="25574">MSNTIRILYIIGAGPRVGWGIAERFRNEGYKVAVGSRAPDVPAAMGAGFIPIQVDAADPTSIASSFITVREKLGIPNVVVFNAVAWSQTNLNDLFSDDIDNLVKETNLNTIGGYASIKEAVRGFHELPVETPKAFIATGNILPWGPFPPFYYTLGASKAALAHIIETGAIFYRRKNFRFYFASQVSDQGYPVGSRALSGEAHGDIYWELANEESQGKWEVRFTHESRRMPGIA</sequence>
<dbReference type="SUPFAM" id="SSF51735">
    <property type="entry name" value="NAD(P)-binding Rossmann-fold domains"/>
    <property type="match status" value="1"/>
</dbReference>
<dbReference type="CDD" id="cd05233">
    <property type="entry name" value="SDR_c"/>
    <property type="match status" value="1"/>
</dbReference>
<dbReference type="PANTHER" id="PTHR43669:SF4">
    <property type="entry name" value="SHORT-CHAIN DEHYDROGENASE"/>
    <property type="match status" value="1"/>
</dbReference>
<evidence type="ECO:0000256" key="2">
    <source>
        <dbReference type="ARBA" id="ARBA00023002"/>
    </source>
</evidence>
<dbReference type="PANTHER" id="PTHR43669">
    <property type="entry name" value="5-KETO-D-GLUCONATE 5-REDUCTASE"/>
    <property type="match status" value="1"/>
</dbReference>
<gene>
    <name evidence="3" type="ORF">BJX68DRAFT_273053</name>
</gene>
<dbReference type="GeneID" id="98162514"/>
<evidence type="ECO:0000313" key="4">
    <source>
        <dbReference type="Proteomes" id="UP001610444"/>
    </source>
</evidence>
<evidence type="ECO:0000256" key="1">
    <source>
        <dbReference type="ARBA" id="ARBA00006484"/>
    </source>
</evidence>